<evidence type="ECO:0000313" key="1">
    <source>
        <dbReference type="EMBL" id="KAK9809504.1"/>
    </source>
</evidence>
<name>A0AAW1PNI7_9CHLO</name>
<proteinExistence type="predicted"/>
<accession>A0AAW1PNI7</accession>
<dbReference type="EMBL" id="JALJOQ010000019">
    <property type="protein sequence ID" value="KAK9809504.1"/>
    <property type="molecule type" value="Genomic_DNA"/>
</dbReference>
<reference evidence="1 2" key="1">
    <citation type="journal article" date="2024" name="Nat. Commun.">
        <title>Phylogenomics reveals the evolutionary origins of lichenization in chlorophyte algae.</title>
        <authorList>
            <person name="Puginier C."/>
            <person name="Libourel C."/>
            <person name="Otte J."/>
            <person name="Skaloud P."/>
            <person name="Haon M."/>
            <person name="Grisel S."/>
            <person name="Petersen M."/>
            <person name="Berrin J.G."/>
            <person name="Delaux P.M."/>
            <person name="Dal Grande F."/>
            <person name="Keller J."/>
        </authorList>
    </citation>
    <scope>NUCLEOTIDE SEQUENCE [LARGE SCALE GENOMIC DNA]</scope>
    <source>
        <strain evidence="1 2">SAG 2036</strain>
    </source>
</reference>
<keyword evidence="2" id="KW-1185">Reference proteome</keyword>
<dbReference type="AlphaFoldDB" id="A0AAW1PNI7"/>
<organism evidence="1 2">
    <name type="scientific">Symbiochloris irregularis</name>
    <dbReference type="NCBI Taxonomy" id="706552"/>
    <lineage>
        <taxon>Eukaryota</taxon>
        <taxon>Viridiplantae</taxon>
        <taxon>Chlorophyta</taxon>
        <taxon>core chlorophytes</taxon>
        <taxon>Trebouxiophyceae</taxon>
        <taxon>Trebouxiales</taxon>
        <taxon>Trebouxiaceae</taxon>
        <taxon>Symbiochloris</taxon>
    </lineage>
</organism>
<evidence type="ECO:0000313" key="2">
    <source>
        <dbReference type="Proteomes" id="UP001465755"/>
    </source>
</evidence>
<dbReference type="Proteomes" id="UP001465755">
    <property type="component" value="Unassembled WGS sequence"/>
</dbReference>
<gene>
    <name evidence="1" type="ORF">WJX73_005444</name>
</gene>
<protein>
    <submittedName>
        <fullName evidence="1">Uncharacterized protein</fullName>
    </submittedName>
</protein>
<comment type="caution">
    <text evidence="1">The sequence shown here is derived from an EMBL/GenBank/DDBJ whole genome shotgun (WGS) entry which is preliminary data.</text>
</comment>
<sequence length="144" mass="15666">MARTVMKSRLLQALFAGMVVVAFVAYLTDDEEYEPYQPYYHRRQLQSIYNGSAGNSSWSVNGTDATIAADSCTTVLAMSVSAYHCTNQSLPEIACCTGQSGYSYCTIDPLLPEGGNMTCSPSVTPYLGCCPPYQSYSSFFGFFG</sequence>